<feature type="region of interest" description="Disordered" evidence="1">
    <location>
        <begin position="570"/>
        <end position="600"/>
    </location>
</feature>
<dbReference type="OrthoDB" id="2983908at2759"/>
<evidence type="ECO:0000313" key="4">
    <source>
        <dbReference type="Proteomes" id="UP000006352"/>
    </source>
</evidence>
<dbReference type="Proteomes" id="UP000006352">
    <property type="component" value="Unassembled WGS sequence"/>
</dbReference>
<reference evidence="3 4" key="1">
    <citation type="journal article" date="2012" name="Appl. Environ. Microbiol.">
        <title>Short-read sequencing for genomic analysis of the brown rot fungus Fibroporia radiculosa.</title>
        <authorList>
            <person name="Tang J.D."/>
            <person name="Perkins A.D."/>
            <person name="Sonstegard T.S."/>
            <person name="Schroeder S.G."/>
            <person name="Burgess S.C."/>
            <person name="Diehl S.V."/>
        </authorList>
    </citation>
    <scope>NUCLEOTIDE SEQUENCE [LARGE SCALE GENOMIC DNA]</scope>
    <source>
        <strain evidence="3 4">TFFH 294</strain>
    </source>
</reference>
<name>J4H493_9APHY</name>
<feature type="region of interest" description="Disordered" evidence="1">
    <location>
        <begin position="268"/>
        <end position="320"/>
    </location>
</feature>
<dbReference type="AlphaFoldDB" id="J4H493"/>
<feature type="compositionally biased region" description="Polar residues" evidence="1">
    <location>
        <begin position="296"/>
        <end position="313"/>
    </location>
</feature>
<evidence type="ECO:0000256" key="1">
    <source>
        <dbReference type="SAM" id="MobiDB-lite"/>
    </source>
</evidence>
<dbReference type="EMBL" id="HE797160">
    <property type="protein sequence ID" value="CCM04594.1"/>
    <property type="molecule type" value="Genomic_DNA"/>
</dbReference>
<dbReference type="RefSeq" id="XP_012183877.1">
    <property type="nucleotide sequence ID" value="XM_012328487.1"/>
</dbReference>
<gene>
    <name evidence="3" type="ORF">FIBRA_06775</name>
</gene>
<proteinExistence type="predicted"/>
<dbReference type="HOGENOM" id="CLU_032062_0_0_1"/>
<organism evidence="3 4">
    <name type="scientific">Fibroporia radiculosa</name>
    <dbReference type="NCBI Taxonomy" id="599839"/>
    <lineage>
        <taxon>Eukaryota</taxon>
        <taxon>Fungi</taxon>
        <taxon>Dikarya</taxon>
        <taxon>Basidiomycota</taxon>
        <taxon>Agaricomycotina</taxon>
        <taxon>Agaricomycetes</taxon>
        <taxon>Polyporales</taxon>
        <taxon>Fibroporiaceae</taxon>
        <taxon>Fibroporia</taxon>
    </lineage>
</organism>
<keyword evidence="2" id="KW-0472">Membrane</keyword>
<feature type="region of interest" description="Disordered" evidence="1">
    <location>
        <begin position="1"/>
        <end position="71"/>
    </location>
</feature>
<accession>J4H493</accession>
<feature type="region of interest" description="Disordered" evidence="1">
    <location>
        <begin position="486"/>
        <end position="531"/>
    </location>
</feature>
<dbReference type="GeneID" id="24099505"/>
<evidence type="ECO:0000256" key="2">
    <source>
        <dbReference type="SAM" id="Phobius"/>
    </source>
</evidence>
<keyword evidence="2" id="KW-1133">Transmembrane helix</keyword>
<dbReference type="InParanoid" id="J4H493"/>
<dbReference type="STRING" id="599839.J4H493"/>
<feature type="compositionally biased region" description="Polar residues" evidence="1">
    <location>
        <begin position="268"/>
        <end position="279"/>
    </location>
</feature>
<sequence>MIYKISRRGSSQSDRVRKKKSKQQVQSIDLQEQLQNAEGGLSSRIVKGTNTKTKELGATHKPTPKVTSDVDVNAVPDPVPEITGLPPTTSLSSVFTIHTGFLPMMPATGALSVPTQSSGFSPLPPFPSFTGATITAAASVTSTISLAQETSFSSSVTPQSQGQSQSPKHISTVIIALVTVGAAFLLLGICIIIRTCRRPRRRFCPTPSLPILQDVFTDRSSNDDEESLFGGKERISGRPGSNGLWTWTQYSHPSLTKAEAIRPQQNLPSALTSENNYSRQVPDVVSSDKRKPTASALVTTPGTMPLSPSQTTPRLAPRSTKRQSVMSMSIYPSSPQSTFVGGGIGIAVGSASPLTADGLSVLQRSASKVSARRLSRNRRSVQYSKEKTETVYQDDQSIYGGLQIATPVIAATATTLRKSGSIPGRARVKTPYAPGALLRASSTVAAFGTAVSNPFDDVQYILPPVSPALKTDALRERDTKALTCALGLDSPPPTSPQPTIYPDDSITLGGDRRTTRNSTKPRPHSQALSPGMEASARLGNLMLAEFSSMGSLASTRTLAAAGDGCGVVRNKNTRKMDDRPPRVPSPPPMPSLAQMALAHSHPEEFTDYRSPTYSIYGLYEADRKSRAPGEGGY</sequence>
<keyword evidence="4" id="KW-1185">Reference proteome</keyword>
<evidence type="ECO:0000313" key="3">
    <source>
        <dbReference type="EMBL" id="CCM04594.1"/>
    </source>
</evidence>
<evidence type="ECO:0008006" key="5">
    <source>
        <dbReference type="Google" id="ProtNLM"/>
    </source>
</evidence>
<feature type="transmembrane region" description="Helical" evidence="2">
    <location>
        <begin position="170"/>
        <end position="193"/>
    </location>
</feature>
<keyword evidence="2" id="KW-0812">Transmembrane</keyword>
<protein>
    <recommendedName>
        <fullName evidence="5">Transmembrane protein</fullName>
    </recommendedName>
</protein>